<keyword evidence="2" id="KW-1185">Reference proteome</keyword>
<dbReference type="Proteomes" id="UP001152321">
    <property type="component" value="Unassembled WGS sequence"/>
</dbReference>
<sequence>MLLRLLVLSIILIGIEWAEAMELPSFMRDGSSRFLSRSLGSACYSMDSVERGLPCNPAFVAKSRDPRFDGDLFLGSNVEYLKEAERLLGGTATEADVARIAARRDYAQAEASLEASFQAATWGVSIEPYRLILYSHIENPSLPAVDFIAAEQQSAKAQIASYVSQNFYAGLQLRYTHVRFIGQFFTVSEALAENSQELFEAQTQELIFLEPGFLYAWEDAAWQPQISAVLSQWGVTSHKSEQFPIKPEGLLGASVKPLVPLGLLEVGTQFSVNANTENLRDAIRAAVSYKLGILQAVVSASEFDQSAGFLVGFKNFTSGLSYWNENNERGVFIQFGVTL</sequence>
<evidence type="ECO:0000313" key="1">
    <source>
        <dbReference type="EMBL" id="MDG0815867.1"/>
    </source>
</evidence>
<gene>
    <name evidence="1" type="ORF">NWE73_05810</name>
</gene>
<evidence type="ECO:0000313" key="2">
    <source>
        <dbReference type="Proteomes" id="UP001152321"/>
    </source>
</evidence>
<name>A0ABT6DHB8_9BACT</name>
<accession>A0ABT6DHB8</accession>
<reference evidence="1" key="1">
    <citation type="submission" date="2022-08" db="EMBL/GenBank/DDBJ databases">
        <title>Novel Bdellovibrio Species Isolated from Svalbard: Designation Bdellovibrio svalbardensis.</title>
        <authorList>
            <person name="Mitchell R.J."/>
            <person name="Choi S.Y."/>
        </authorList>
    </citation>
    <scope>NUCLEOTIDE SEQUENCE</scope>
    <source>
        <strain evidence="1">PAP01</strain>
    </source>
</reference>
<organism evidence="1 2">
    <name type="scientific">Bdellovibrio svalbardensis</name>
    <dbReference type="NCBI Taxonomy" id="2972972"/>
    <lineage>
        <taxon>Bacteria</taxon>
        <taxon>Pseudomonadati</taxon>
        <taxon>Bdellovibrionota</taxon>
        <taxon>Bdellovibrionia</taxon>
        <taxon>Bdellovibrionales</taxon>
        <taxon>Pseudobdellovibrionaceae</taxon>
        <taxon>Bdellovibrio</taxon>
    </lineage>
</organism>
<evidence type="ECO:0008006" key="3">
    <source>
        <dbReference type="Google" id="ProtNLM"/>
    </source>
</evidence>
<protein>
    <recommendedName>
        <fullName evidence="3">SPOR domain-containing protein</fullName>
    </recommendedName>
</protein>
<proteinExistence type="predicted"/>
<comment type="caution">
    <text evidence="1">The sequence shown here is derived from an EMBL/GenBank/DDBJ whole genome shotgun (WGS) entry which is preliminary data.</text>
</comment>
<dbReference type="RefSeq" id="WP_277577346.1">
    <property type="nucleotide sequence ID" value="NZ_JANRMI010000002.1"/>
</dbReference>
<dbReference type="EMBL" id="JANRMI010000002">
    <property type="protein sequence ID" value="MDG0815867.1"/>
    <property type="molecule type" value="Genomic_DNA"/>
</dbReference>